<evidence type="ECO:0008006" key="4">
    <source>
        <dbReference type="Google" id="ProtNLM"/>
    </source>
</evidence>
<evidence type="ECO:0000313" key="3">
    <source>
        <dbReference type="Proteomes" id="UP000054279"/>
    </source>
</evidence>
<dbReference type="EMBL" id="KN837111">
    <property type="protein sequence ID" value="KIJ45702.1"/>
    <property type="molecule type" value="Genomic_DNA"/>
</dbReference>
<evidence type="ECO:0000256" key="1">
    <source>
        <dbReference type="SAM" id="Phobius"/>
    </source>
</evidence>
<dbReference type="InterPro" id="IPR052413">
    <property type="entry name" value="SUR7_domain"/>
</dbReference>
<dbReference type="Proteomes" id="UP000054279">
    <property type="component" value="Unassembled WGS sequence"/>
</dbReference>
<dbReference type="OrthoDB" id="3349852at2759"/>
<gene>
    <name evidence="2" type="ORF">M422DRAFT_227438</name>
</gene>
<keyword evidence="3" id="KW-1185">Reference proteome</keyword>
<dbReference type="AlphaFoldDB" id="A0A0C9VT27"/>
<evidence type="ECO:0000313" key="2">
    <source>
        <dbReference type="EMBL" id="KIJ45702.1"/>
    </source>
</evidence>
<keyword evidence="1" id="KW-0812">Transmembrane</keyword>
<keyword evidence="1" id="KW-1133">Transmembrane helix</keyword>
<proteinExistence type="predicted"/>
<dbReference type="PANTHER" id="PTHR28019">
    <property type="entry name" value="CELL MEMBRANE PROTEIN YLR413W-RELATED"/>
    <property type="match status" value="1"/>
</dbReference>
<dbReference type="PANTHER" id="PTHR28019:SF2">
    <property type="entry name" value="CELL MEMBRANE PROTEIN YLR413W-RELATED"/>
    <property type="match status" value="1"/>
</dbReference>
<organism evidence="2 3">
    <name type="scientific">Sphaerobolus stellatus (strain SS14)</name>
    <dbReference type="NCBI Taxonomy" id="990650"/>
    <lineage>
        <taxon>Eukaryota</taxon>
        <taxon>Fungi</taxon>
        <taxon>Dikarya</taxon>
        <taxon>Basidiomycota</taxon>
        <taxon>Agaricomycotina</taxon>
        <taxon>Agaricomycetes</taxon>
        <taxon>Phallomycetidae</taxon>
        <taxon>Geastrales</taxon>
        <taxon>Sphaerobolaceae</taxon>
        <taxon>Sphaerobolus</taxon>
    </lineage>
</organism>
<dbReference type="Pfam" id="PF06687">
    <property type="entry name" value="SUR7"/>
    <property type="match status" value="1"/>
</dbReference>
<dbReference type="GO" id="GO:0031505">
    <property type="term" value="P:fungal-type cell wall organization"/>
    <property type="evidence" value="ECO:0007669"/>
    <property type="project" value="TreeGrafter"/>
</dbReference>
<dbReference type="InterPro" id="IPR009571">
    <property type="entry name" value="SUR7/Rim9-like_fungi"/>
</dbReference>
<dbReference type="GO" id="GO:0051285">
    <property type="term" value="C:cell cortex of cell tip"/>
    <property type="evidence" value="ECO:0007669"/>
    <property type="project" value="TreeGrafter"/>
</dbReference>
<sequence>MRGETCIRGATFLSFVALILLIFMHVGQINLSTVPRQISMAKVNVSAFGIGLASATGDPTPGLYGTNASAPLQQQNGLRDIYVWGLYSHCAYLNGSQGTCGNVTFANQLTPFDSMLADIPGNYTVTTRFLISKPNTTFTNTSFLQTASKAAFYLIFIGTICTFLAMLSGIPKSTITFLTASVFAAIGALLLLVGAAIWTALIHEISAINHLNVDSGAPLGIEVTFGNGLWLLWAAFAVLAVSLFPYFVSCHTYRKRY</sequence>
<dbReference type="Gene3D" id="1.20.140.150">
    <property type="match status" value="1"/>
</dbReference>
<accession>A0A0C9VT27</accession>
<feature type="transmembrane region" description="Helical" evidence="1">
    <location>
        <begin position="177"/>
        <end position="201"/>
    </location>
</feature>
<reference evidence="2 3" key="1">
    <citation type="submission" date="2014-06" db="EMBL/GenBank/DDBJ databases">
        <title>Evolutionary Origins and Diversification of the Mycorrhizal Mutualists.</title>
        <authorList>
            <consortium name="DOE Joint Genome Institute"/>
            <consortium name="Mycorrhizal Genomics Consortium"/>
            <person name="Kohler A."/>
            <person name="Kuo A."/>
            <person name="Nagy L.G."/>
            <person name="Floudas D."/>
            <person name="Copeland A."/>
            <person name="Barry K.W."/>
            <person name="Cichocki N."/>
            <person name="Veneault-Fourrey C."/>
            <person name="LaButti K."/>
            <person name="Lindquist E.A."/>
            <person name="Lipzen A."/>
            <person name="Lundell T."/>
            <person name="Morin E."/>
            <person name="Murat C."/>
            <person name="Riley R."/>
            <person name="Ohm R."/>
            <person name="Sun H."/>
            <person name="Tunlid A."/>
            <person name="Henrissat B."/>
            <person name="Grigoriev I.V."/>
            <person name="Hibbett D.S."/>
            <person name="Martin F."/>
        </authorList>
    </citation>
    <scope>NUCLEOTIDE SEQUENCE [LARGE SCALE GENOMIC DNA]</scope>
    <source>
        <strain evidence="2 3">SS14</strain>
    </source>
</reference>
<feature type="transmembrane region" description="Helical" evidence="1">
    <location>
        <begin position="12"/>
        <end position="31"/>
    </location>
</feature>
<name>A0A0C9VT27_SPHS4</name>
<dbReference type="HOGENOM" id="CLU_094315_0_0_1"/>
<keyword evidence="1" id="KW-0472">Membrane</keyword>
<feature type="transmembrane region" description="Helical" evidence="1">
    <location>
        <begin position="228"/>
        <end position="248"/>
    </location>
</feature>
<dbReference type="GO" id="GO:0005886">
    <property type="term" value="C:plasma membrane"/>
    <property type="evidence" value="ECO:0007669"/>
    <property type="project" value="InterPro"/>
</dbReference>
<protein>
    <recommendedName>
        <fullName evidence="4">Actin cortical patch SUR7/pH-response regulator PalI</fullName>
    </recommendedName>
</protein>
<feature type="transmembrane region" description="Helical" evidence="1">
    <location>
        <begin position="150"/>
        <end position="170"/>
    </location>
</feature>